<dbReference type="PIRSF" id="PIRSF000362">
    <property type="entry name" value="FNR"/>
    <property type="match status" value="1"/>
</dbReference>
<keyword evidence="6" id="KW-0560">Oxidoreductase</keyword>
<reference evidence="11" key="1">
    <citation type="submission" date="2016-10" db="EMBL/GenBank/DDBJ databases">
        <authorList>
            <person name="Varghese N."/>
            <person name="Submissions S."/>
        </authorList>
    </citation>
    <scope>NUCLEOTIDE SEQUENCE [LARGE SCALE GENOMIC DNA]</scope>
    <source>
        <strain evidence="11">KCTC 32247</strain>
    </source>
</reference>
<evidence type="ECO:0000256" key="1">
    <source>
        <dbReference type="ARBA" id="ARBA00001974"/>
    </source>
</evidence>
<dbReference type="InterPro" id="IPR055275">
    <property type="entry name" value="Ferredox_Rdtase"/>
</dbReference>
<evidence type="ECO:0000256" key="7">
    <source>
        <dbReference type="PIRSR" id="PIRSR000362-1"/>
    </source>
</evidence>
<feature type="domain" description="FAD/NAD(P)-binding" evidence="9">
    <location>
        <begin position="5"/>
        <end position="227"/>
    </location>
</feature>
<dbReference type="Gene3D" id="3.50.50.60">
    <property type="entry name" value="FAD/NAD(P)-binding domain"/>
    <property type="match status" value="1"/>
</dbReference>
<dbReference type="PANTHER" id="PTHR48467">
    <property type="entry name" value="GLUTAMATE SYNTHASE 1 [NADH], CHLOROPLASTIC-LIKE"/>
    <property type="match status" value="1"/>
</dbReference>
<feature type="binding site" evidence="7">
    <location>
        <position position="43"/>
    </location>
    <ligand>
        <name>FAD</name>
        <dbReference type="ChEBI" id="CHEBI:57692"/>
    </ligand>
</feature>
<dbReference type="Gene3D" id="3.40.50.720">
    <property type="entry name" value="NAD(P)-binding Rossmann-like Domain"/>
    <property type="match status" value="1"/>
</dbReference>
<dbReference type="Pfam" id="PF07992">
    <property type="entry name" value="Pyr_redox_2"/>
    <property type="match status" value="1"/>
</dbReference>
<feature type="binding site" evidence="8">
    <location>
        <position position="336"/>
    </location>
    <ligand>
        <name>NADP(+)</name>
        <dbReference type="ChEBI" id="CHEBI:58349"/>
    </ligand>
</feature>
<evidence type="ECO:0000313" key="11">
    <source>
        <dbReference type="Proteomes" id="UP000243359"/>
    </source>
</evidence>
<evidence type="ECO:0000256" key="3">
    <source>
        <dbReference type="ARBA" id="ARBA00022630"/>
    </source>
</evidence>
<keyword evidence="3" id="KW-0285">Flavoprotein</keyword>
<dbReference type="OrthoDB" id="9815647at2"/>
<dbReference type="EMBL" id="LT629751">
    <property type="protein sequence ID" value="SDR97811.1"/>
    <property type="molecule type" value="Genomic_DNA"/>
</dbReference>
<sequence length="417" mass="44890">MASPTVAIVGSGPSGCYLAQALRKAWPDAEISVLDRLPVPYGLVRYGVAPDHPGTKAVTRQFDRLFERENIRFVGNLEIGRDLALDELRGACDVVVLATGLYGDRRLGVPGDDLERVHGAGRLTRFFNDHPDEVGLAPRFGQRTAIVGNGNVAIDLLRLLAKSADEFAGSDISETVLAHLAGERPQTIHIVGRSPAMLAKFDTVMLRELGKLRDVTFALGEGALLHAEEGDAAKLGALRELLERPVTGARQVVFHFGWEPERVHGASGVEGIAFVRQGGERLELAVDSVLTAIGFAEDAGGALRRDSLSGAVAELDAGCLDHGLYCAGWYRRGPRGTIPENRADARRVADAIIQAVSDGRLTVGKPGFASLGAAFAGPRVAYEGWKRIDAFELEQAPADRQRRKIRTISDMLRIAQP</sequence>
<comment type="cofactor">
    <cofactor evidence="1 7">
        <name>FAD</name>
        <dbReference type="ChEBI" id="CHEBI:57692"/>
    </cofactor>
</comment>
<keyword evidence="11" id="KW-1185">Reference proteome</keyword>
<dbReference type="RefSeq" id="WP_090347708.1">
    <property type="nucleotide sequence ID" value="NZ_LT629751.1"/>
</dbReference>
<dbReference type="InterPro" id="IPR036188">
    <property type="entry name" value="FAD/NAD-bd_sf"/>
</dbReference>
<gene>
    <name evidence="10" type="ORF">SAMN05216221_0792</name>
</gene>
<accession>A0A1H1NFM1</accession>
<dbReference type="InterPro" id="IPR021163">
    <property type="entry name" value="Ferredox_Rdtase_adrenod"/>
</dbReference>
<feature type="binding site" evidence="7">
    <location>
        <position position="329"/>
    </location>
    <ligand>
        <name>FAD</name>
        <dbReference type="ChEBI" id="CHEBI:57692"/>
    </ligand>
</feature>
<evidence type="ECO:0000313" key="10">
    <source>
        <dbReference type="EMBL" id="SDR97811.1"/>
    </source>
</evidence>
<evidence type="ECO:0000256" key="4">
    <source>
        <dbReference type="ARBA" id="ARBA00022827"/>
    </source>
</evidence>
<comment type="similarity">
    <text evidence="2">Belongs to the ferredoxin--NADP reductase type 1 family.</text>
</comment>
<evidence type="ECO:0000256" key="5">
    <source>
        <dbReference type="ARBA" id="ARBA00022857"/>
    </source>
</evidence>
<evidence type="ECO:0000259" key="9">
    <source>
        <dbReference type="Pfam" id="PF07992"/>
    </source>
</evidence>
<keyword evidence="5 8" id="KW-0521">NADP</keyword>
<evidence type="ECO:0000256" key="2">
    <source>
        <dbReference type="ARBA" id="ARBA00008312"/>
    </source>
</evidence>
<dbReference type="STRING" id="1392877.SAMN05216221_0792"/>
<name>A0A1H1NFM1_9PSED</name>
<feature type="binding site" evidence="7">
    <location>
        <position position="14"/>
    </location>
    <ligand>
        <name>FAD</name>
        <dbReference type="ChEBI" id="CHEBI:57692"/>
    </ligand>
</feature>
<feature type="binding site" evidence="7">
    <location>
        <begin position="336"/>
        <end position="338"/>
    </location>
    <ligand>
        <name>FAD</name>
        <dbReference type="ChEBI" id="CHEBI:57692"/>
    </ligand>
</feature>
<dbReference type="PANTHER" id="PTHR48467:SF1">
    <property type="entry name" value="GLUTAMATE SYNTHASE 1 [NADH], CHLOROPLASTIC-LIKE"/>
    <property type="match status" value="1"/>
</dbReference>
<feature type="binding site" evidence="8">
    <location>
        <begin position="149"/>
        <end position="152"/>
    </location>
    <ligand>
        <name>NADP(+)</name>
        <dbReference type="ChEBI" id="CHEBI:58349"/>
    </ligand>
</feature>
<organism evidence="10 11">
    <name type="scientific">Pseudomonas oryzae</name>
    <dbReference type="NCBI Taxonomy" id="1392877"/>
    <lineage>
        <taxon>Bacteria</taxon>
        <taxon>Pseudomonadati</taxon>
        <taxon>Pseudomonadota</taxon>
        <taxon>Gammaproteobacteria</taxon>
        <taxon>Pseudomonadales</taxon>
        <taxon>Pseudomonadaceae</taxon>
        <taxon>Pseudomonas</taxon>
    </lineage>
</organism>
<dbReference type="GO" id="GO:0016491">
    <property type="term" value="F:oxidoreductase activity"/>
    <property type="evidence" value="ECO:0007669"/>
    <property type="project" value="UniProtKB-KW"/>
</dbReference>
<proteinExistence type="inferred from homology"/>
<feature type="binding site" evidence="7">
    <location>
        <position position="79"/>
    </location>
    <ligand>
        <name>FAD</name>
        <dbReference type="ChEBI" id="CHEBI:57692"/>
    </ligand>
</feature>
<dbReference type="AlphaFoldDB" id="A0A1H1NFM1"/>
<keyword evidence="4 7" id="KW-0274">FAD</keyword>
<dbReference type="Proteomes" id="UP000243359">
    <property type="component" value="Chromosome I"/>
</dbReference>
<protein>
    <submittedName>
        <fullName evidence="10">Ferredoxin--NADP+ reductase</fullName>
    </submittedName>
</protein>
<dbReference type="InterPro" id="IPR023753">
    <property type="entry name" value="FAD/NAD-binding_dom"/>
</dbReference>
<evidence type="ECO:0000256" key="8">
    <source>
        <dbReference type="PIRSR" id="PIRSR000362-2"/>
    </source>
</evidence>
<evidence type="ECO:0000256" key="6">
    <source>
        <dbReference type="ARBA" id="ARBA00023002"/>
    </source>
</evidence>
<dbReference type="SUPFAM" id="SSF51971">
    <property type="entry name" value="Nucleotide-binding domain"/>
    <property type="match status" value="1"/>
</dbReference>
<dbReference type="PRINTS" id="PR00419">
    <property type="entry name" value="ADXRDTASE"/>
</dbReference>